<keyword evidence="2" id="KW-0547">Nucleotide-binding</keyword>
<evidence type="ECO:0000256" key="2">
    <source>
        <dbReference type="PIRSR" id="PIRSR640198-2"/>
    </source>
</evidence>
<feature type="binding site" evidence="2">
    <location>
        <begin position="397"/>
        <end position="404"/>
    </location>
    <ligand>
        <name>ATP</name>
        <dbReference type="ChEBI" id="CHEBI:30616"/>
    </ligand>
</feature>
<dbReference type="InterPro" id="IPR036597">
    <property type="entry name" value="Fido-like_dom_sf"/>
</dbReference>
<keyword evidence="2" id="KW-0067">ATP-binding</keyword>
<dbReference type="PANTHER" id="PTHR13504">
    <property type="entry name" value="FIDO DOMAIN-CONTAINING PROTEIN DDB_G0283145"/>
    <property type="match status" value="1"/>
</dbReference>
<evidence type="ECO:0000313" key="5">
    <source>
        <dbReference type="Proteomes" id="UP000219068"/>
    </source>
</evidence>
<dbReference type="InterPro" id="IPR003812">
    <property type="entry name" value="Fido"/>
</dbReference>
<dbReference type="InterPro" id="IPR040198">
    <property type="entry name" value="Fido_containing"/>
</dbReference>
<accession>A0A285TI92</accession>
<proteinExistence type="predicted"/>
<evidence type="ECO:0000259" key="3">
    <source>
        <dbReference type="PROSITE" id="PS51459"/>
    </source>
</evidence>
<dbReference type="Proteomes" id="UP000219068">
    <property type="component" value="Unassembled WGS sequence"/>
</dbReference>
<feature type="active site" evidence="1">
    <location>
        <position position="393"/>
    </location>
</feature>
<evidence type="ECO:0000256" key="1">
    <source>
        <dbReference type="PIRSR" id="PIRSR640198-1"/>
    </source>
</evidence>
<protein>
    <submittedName>
        <fullName evidence="4">Fic/DOC family protein</fullName>
    </submittedName>
</protein>
<dbReference type="EMBL" id="OBMM01000003">
    <property type="protein sequence ID" value="SOC20416.1"/>
    <property type="molecule type" value="Genomic_DNA"/>
</dbReference>
<reference evidence="4 5" key="1">
    <citation type="submission" date="2017-08" db="EMBL/GenBank/DDBJ databases">
        <authorList>
            <person name="de Groot N.N."/>
        </authorList>
    </citation>
    <scope>NUCLEOTIDE SEQUENCE [LARGE SCALE GENOMIC DNA]</scope>
    <source>
        <strain evidence="4 5">USBA 78</strain>
    </source>
</reference>
<dbReference type="PANTHER" id="PTHR13504:SF38">
    <property type="entry name" value="FIDO DOMAIN-CONTAINING PROTEIN"/>
    <property type="match status" value="1"/>
</dbReference>
<dbReference type="PROSITE" id="PS51459">
    <property type="entry name" value="FIDO"/>
    <property type="match status" value="1"/>
</dbReference>
<evidence type="ECO:0000313" key="4">
    <source>
        <dbReference type="EMBL" id="SOC20416.1"/>
    </source>
</evidence>
<dbReference type="AlphaFoldDB" id="A0A285TI92"/>
<dbReference type="SUPFAM" id="SSF140931">
    <property type="entry name" value="Fic-like"/>
    <property type="match status" value="1"/>
</dbReference>
<gene>
    <name evidence="4" type="ORF">SAMN05428964_10383</name>
</gene>
<sequence length="494" mass="55614">MEMQSLKELPEIFTTSPSSRKMISNALKTNRVRRLARGLYTKDLDTPLENYVRRHLWEIVVKLYDEPILDGRTALQHGPANDGCIFLVTSKGRDTVLPGVTIYARRGHAPLSGDSRTSNGVYIPSPARALIENMVPSRASSRRVARTYSQDEIEVYLESYLERYGEGGLTRLRDQVRVVGQQLAMAEEAEKLDQIIGALLVENNVLPEVAGRTYRDKSRIDADRLVLFEKLLKALHEFIPADRPVSPIDSASNELSAFYEAYFSNFIEGIKFDVEEARDIVFANKFPEGRQEDAQDLVGTWQVVSDTAGMSSHPACFDAFLRQLRTDHASVMQGRSGKNPGVFKAKANMAGGYVFVAPEKMAATLKEGFVMLDELKGGFRRGVFAMFLISEVHPFDDGNGRVARIAMNRALSADNQARIIIPAVSRDTYLAALRSMSKMGNETAVIRMLDFAQLWTSEVPWQDWSETFRILEACNAFLEPDEVNERYLRLERPR</sequence>
<dbReference type="GO" id="GO:0005524">
    <property type="term" value="F:ATP binding"/>
    <property type="evidence" value="ECO:0007669"/>
    <property type="project" value="UniProtKB-KW"/>
</dbReference>
<name>A0A285TI92_9PROT</name>
<organism evidence="4 5">
    <name type="scientific">Thalassospira xiamenensis</name>
    <dbReference type="NCBI Taxonomy" id="220697"/>
    <lineage>
        <taxon>Bacteria</taxon>
        <taxon>Pseudomonadati</taxon>
        <taxon>Pseudomonadota</taxon>
        <taxon>Alphaproteobacteria</taxon>
        <taxon>Rhodospirillales</taxon>
        <taxon>Thalassospiraceae</taxon>
        <taxon>Thalassospira</taxon>
    </lineage>
</organism>
<feature type="domain" description="Fido" evidence="3">
    <location>
        <begin position="319"/>
        <end position="454"/>
    </location>
</feature>
<dbReference type="Pfam" id="PF02661">
    <property type="entry name" value="Fic"/>
    <property type="match status" value="1"/>
</dbReference>
<dbReference type="Gene3D" id="1.10.3290.10">
    <property type="entry name" value="Fido-like domain"/>
    <property type="match status" value="1"/>
</dbReference>